<reference evidence="2 3" key="1">
    <citation type="submission" date="2024-02" db="EMBL/GenBank/DDBJ databases">
        <title>Microbulbifer aestuariivivens NBRC 112533.</title>
        <authorList>
            <person name="Ichikawa N."/>
            <person name="Katano-Makiyama Y."/>
            <person name="Hidaka K."/>
        </authorList>
    </citation>
    <scope>NUCLEOTIDE SEQUENCE [LARGE SCALE GENOMIC DNA]</scope>
    <source>
        <strain evidence="2 3">NBRC 112533</strain>
    </source>
</reference>
<dbReference type="Proteomes" id="UP001408594">
    <property type="component" value="Unassembled WGS sequence"/>
</dbReference>
<proteinExistence type="predicted"/>
<dbReference type="EMBL" id="BAABRT010000013">
    <property type="protein sequence ID" value="GAA5525249.1"/>
    <property type="molecule type" value="Genomic_DNA"/>
</dbReference>
<feature type="transmembrane region" description="Helical" evidence="1">
    <location>
        <begin position="70"/>
        <end position="90"/>
    </location>
</feature>
<keyword evidence="3" id="KW-1185">Reference proteome</keyword>
<accession>A0ABP9WQF6</accession>
<keyword evidence="1" id="KW-0472">Membrane</keyword>
<organism evidence="2 3">
    <name type="scientific">Microbulbifer aestuariivivens</name>
    <dbReference type="NCBI Taxonomy" id="1908308"/>
    <lineage>
        <taxon>Bacteria</taxon>
        <taxon>Pseudomonadati</taxon>
        <taxon>Pseudomonadota</taxon>
        <taxon>Gammaproteobacteria</taxon>
        <taxon>Cellvibrionales</taxon>
        <taxon>Microbulbiferaceae</taxon>
        <taxon>Microbulbifer</taxon>
    </lineage>
</organism>
<comment type="caution">
    <text evidence="2">The sequence shown here is derived from an EMBL/GenBank/DDBJ whole genome shotgun (WGS) entry which is preliminary data.</text>
</comment>
<protein>
    <submittedName>
        <fullName evidence="2">Uncharacterized protein</fullName>
    </submittedName>
</protein>
<gene>
    <name evidence="2" type="ORF">Maes01_01814</name>
</gene>
<evidence type="ECO:0000256" key="1">
    <source>
        <dbReference type="SAM" id="Phobius"/>
    </source>
</evidence>
<sequence length="91" mass="10364">MGIIPVVFLAMFLAAHILLFILQFVGLKWDLVNEKGMAITLIVWGGYRKSPLQQFVKPEKLSLFVLLDKVRICSFMACICTYVIILLISLF</sequence>
<evidence type="ECO:0000313" key="2">
    <source>
        <dbReference type="EMBL" id="GAA5525249.1"/>
    </source>
</evidence>
<name>A0ABP9WQF6_9GAMM</name>
<evidence type="ECO:0000313" key="3">
    <source>
        <dbReference type="Proteomes" id="UP001408594"/>
    </source>
</evidence>
<keyword evidence="1" id="KW-0812">Transmembrane</keyword>
<keyword evidence="1" id="KW-1133">Transmembrane helix</keyword>
<dbReference type="RefSeq" id="WP_345550784.1">
    <property type="nucleotide sequence ID" value="NZ_BAABRT010000013.1"/>
</dbReference>
<feature type="transmembrane region" description="Helical" evidence="1">
    <location>
        <begin position="6"/>
        <end position="27"/>
    </location>
</feature>